<feature type="domain" description="PAS" evidence="2">
    <location>
        <begin position="47"/>
        <end position="82"/>
    </location>
</feature>
<dbReference type="InterPro" id="IPR013767">
    <property type="entry name" value="PAS_fold"/>
</dbReference>
<dbReference type="CDD" id="cd00130">
    <property type="entry name" value="PAS"/>
    <property type="match status" value="1"/>
</dbReference>
<dbReference type="Pfam" id="PF00989">
    <property type="entry name" value="PAS"/>
    <property type="match status" value="1"/>
</dbReference>
<proteinExistence type="predicted"/>
<dbReference type="Proteomes" id="UP001589813">
    <property type="component" value="Unassembled WGS sequence"/>
</dbReference>
<comment type="caution">
    <text evidence="3">The sequence shown here is derived from an EMBL/GenBank/DDBJ whole genome shotgun (WGS) entry which is preliminary data.</text>
</comment>
<dbReference type="Gene3D" id="3.30.450.20">
    <property type="entry name" value="PAS domain"/>
    <property type="match status" value="1"/>
</dbReference>
<reference evidence="3 4" key="1">
    <citation type="submission" date="2024-09" db="EMBL/GenBank/DDBJ databases">
        <authorList>
            <person name="Sun Q."/>
            <person name="Mori K."/>
        </authorList>
    </citation>
    <scope>NUCLEOTIDE SEQUENCE [LARGE SCALE GENOMIC DNA]</scope>
    <source>
        <strain evidence="3 4">KCTC 23315</strain>
    </source>
</reference>
<organism evidence="3 4">
    <name type="scientific">Rheinheimera tilapiae</name>
    <dbReference type="NCBI Taxonomy" id="875043"/>
    <lineage>
        <taxon>Bacteria</taxon>
        <taxon>Pseudomonadati</taxon>
        <taxon>Pseudomonadota</taxon>
        <taxon>Gammaproteobacteria</taxon>
        <taxon>Chromatiales</taxon>
        <taxon>Chromatiaceae</taxon>
        <taxon>Rheinheimera</taxon>
    </lineage>
</organism>
<dbReference type="NCBIfam" id="TIGR00229">
    <property type="entry name" value="sensory_box"/>
    <property type="match status" value="1"/>
</dbReference>
<dbReference type="EMBL" id="JBHLXP010000003">
    <property type="protein sequence ID" value="MFC0049410.1"/>
    <property type="molecule type" value="Genomic_DNA"/>
</dbReference>
<dbReference type="RefSeq" id="WP_377245186.1">
    <property type="nucleotide sequence ID" value="NZ_JBHLXP010000003.1"/>
</dbReference>
<accession>A0ABV6BEX7</accession>
<evidence type="ECO:0000313" key="3">
    <source>
        <dbReference type="EMBL" id="MFC0049410.1"/>
    </source>
</evidence>
<keyword evidence="4" id="KW-1185">Reference proteome</keyword>
<dbReference type="PROSITE" id="PS50112">
    <property type="entry name" value="PAS"/>
    <property type="match status" value="1"/>
</dbReference>
<evidence type="ECO:0000256" key="1">
    <source>
        <dbReference type="SAM" id="MobiDB-lite"/>
    </source>
</evidence>
<dbReference type="SUPFAM" id="SSF55785">
    <property type="entry name" value="PYP-like sensor domain (PAS domain)"/>
    <property type="match status" value="1"/>
</dbReference>
<protein>
    <submittedName>
        <fullName evidence="3">PAS domain-containing protein</fullName>
    </submittedName>
</protein>
<dbReference type="InterPro" id="IPR035965">
    <property type="entry name" value="PAS-like_dom_sf"/>
</dbReference>
<dbReference type="InterPro" id="IPR000014">
    <property type="entry name" value="PAS"/>
</dbReference>
<gene>
    <name evidence="3" type="ORF">ACFFJP_14025</name>
</gene>
<evidence type="ECO:0000313" key="4">
    <source>
        <dbReference type="Proteomes" id="UP001589813"/>
    </source>
</evidence>
<name>A0ABV6BEX7_9GAMM</name>
<feature type="region of interest" description="Disordered" evidence="1">
    <location>
        <begin position="1"/>
        <end position="26"/>
    </location>
</feature>
<evidence type="ECO:0000259" key="2">
    <source>
        <dbReference type="PROSITE" id="PS50112"/>
    </source>
</evidence>
<sequence length="193" mass="22205">MTALAGWEAPPSCHAKQGEPPFMQQKSPLTGREVSLDDESFIVTKTDLNGIISYANRTFMQISGYPEAELLGQPQNIVRHPDMPKGLFKFMWQQIAAGEECFAYVNNRAKNGDNYWVFANVSPIFNGQRRHTGYFSCRRKPKRAAVDKVMPIYQHMRQIEQQHPADRGEQSMRWLIQMIEQDFGSYEKFVLGL</sequence>